<evidence type="ECO:0000313" key="4">
    <source>
        <dbReference type="Proteomes" id="UP000610456"/>
    </source>
</evidence>
<gene>
    <name evidence="3" type="ORF">GCM10007103_09430</name>
</gene>
<dbReference type="InterPro" id="IPR036291">
    <property type="entry name" value="NAD(P)-bd_dom_sf"/>
</dbReference>
<dbReference type="Proteomes" id="UP000610456">
    <property type="component" value="Unassembled WGS sequence"/>
</dbReference>
<organism evidence="3 4">
    <name type="scientific">Salinimicrobium marinum</name>
    <dbReference type="NCBI Taxonomy" id="680283"/>
    <lineage>
        <taxon>Bacteria</taxon>
        <taxon>Pseudomonadati</taxon>
        <taxon>Bacteroidota</taxon>
        <taxon>Flavobacteriia</taxon>
        <taxon>Flavobacteriales</taxon>
        <taxon>Flavobacteriaceae</taxon>
        <taxon>Salinimicrobium</taxon>
    </lineage>
</organism>
<proteinExistence type="predicted"/>
<dbReference type="InterPro" id="IPR000683">
    <property type="entry name" value="Gfo/Idh/MocA-like_OxRdtase_N"/>
</dbReference>
<reference evidence="3" key="2">
    <citation type="submission" date="2020-09" db="EMBL/GenBank/DDBJ databases">
        <authorList>
            <person name="Sun Q."/>
            <person name="Kim S."/>
        </authorList>
    </citation>
    <scope>NUCLEOTIDE SEQUENCE</scope>
    <source>
        <strain evidence="3">KCTC 12719</strain>
    </source>
</reference>
<sequence length="307" mass="35100">MRILLIGLGSIGRRHLGHLEKIGGLELAALRTKKGVLKEENGIKEFYELQDALDFEPDGVLISNPTSLHVETAKPFLEKGIKVLIEKPIDTSVENAETLRSYSDLIRIAYCMRFHPVNHYLKNLFQEEPPFKVGFKRSFYLPKWHPYADYRKEYTAQKSLGGGVIRTLSHEIDLSLDWFGEPSEVKGVVDKVSFLELDTDDYAFFTTKSKNIRLNFELDFFSPVNVKVFEAFTEKGKYEWGSNDIYFTPYEGGEKEKVFSPPSEAYTQMYQDQMEDFCGFASGGTSLNATLEDGINVLKIIEQVENR</sequence>
<feature type="domain" description="Gfo/Idh/MocA-like oxidoreductase N-terminal" evidence="1">
    <location>
        <begin position="1"/>
        <end position="99"/>
    </location>
</feature>
<name>A0A918S9J1_9FLAO</name>
<dbReference type="PANTHER" id="PTHR43377:SF1">
    <property type="entry name" value="BILIVERDIN REDUCTASE A"/>
    <property type="match status" value="1"/>
</dbReference>
<dbReference type="RefSeq" id="WP_189603549.1">
    <property type="nucleotide sequence ID" value="NZ_BMXB01000002.1"/>
</dbReference>
<dbReference type="InterPro" id="IPR055170">
    <property type="entry name" value="GFO_IDH_MocA-like_dom"/>
</dbReference>
<dbReference type="Gene3D" id="3.40.50.720">
    <property type="entry name" value="NAD(P)-binding Rossmann-like Domain"/>
    <property type="match status" value="1"/>
</dbReference>
<evidence type="ECO:0000259" key="1">
    <source>
        <dbReference type="Pfam" id="PF01408"/>
    </source>
</evidence>
<dbReference type="InterPro" id="IPR051450">
    <property type="entry name" value="Gfo/Idh/MocA_Oxidoreductases"/>
</dbReference>
<evidence type="ECO:0000259" key="2">
    <source>
        <dbReference type="Pfam" id="PF22725"/>
    </source>
</evidence>
<comment type="caution">
    <text evidence="3">The sequence shown here is derived from an EMBL/GenBank/DDBJ whole genome shotgun (WGS) entry which is preliminary data.</text>
</comment>
<reference evidence="3" key="1">
    <citation type="journal article" date="2014" name="Int. J. Syst. Evol. Microbiol.">
        <title>Complete genome sequence of Corynebacterium casei LMG S-19264T (=DSM 44701T), isolated from a smear-ripened cheese.</title>
        <authorList>
            <consortium name="US DOE Joint Genome Institute (JGI-PGF)"/>
            <person name="Walter F."/>
            <person name="Albersmeier A."/>
            <person name="Kalinowski J."/>
            <person name="Ruckert C."/>
        </authorList>
    </citation>
    <scope>NUCLEOTIDE SEQUENCE</scope>
    <source>
        <strain evidence="3">KCTC 12719</strain>
    </source>
</reference>
<accession>A0A918S9J1</accession>
<dbReference type="Pfam" id="PF22725">
    <property type="entry name" value="GFO_IDH_MocA_C3"/>
    <property type="match status" value="1"/>
</dbReference>
<dbReference type="PANTHER" id="PTHR43377">
    <property type="entry name" value="BILIVERDIN REDUCTASE A"/>
    <property type="match status" value="1"/>
</dbReference>
<dbReference type="GO" id="GO:0000166">
    <property type="term" value="F:nucleotide binding"/>
    <property type="evidence" value="ECO:0007669"/>
    <property type="project" value="InterPro"/>
</dbReference>
<feature type="domain" description="GFO/IDH/MocA-like oxidoreductase" evidence="2">
    <location>
        <begin position="147"/>
        <end position="238"/>
    </location>
</feature>
<dbReference type="SUPFAM" id="SSF51735">
    <property type="entry name" value="NAD(P)-binding Rossmann-fold domains"/>
    <property type="match status" value="1"/>
</dbReference>
<dbReference type="SUPFAM" id="SSF55347">
    <property type="entry name" value="Glyceraldehyde-3-phosphate dehydrogenase-like, C-terminal domain"/>
    <property type="match status" value="1"/>
</dbReference>
<evidence type="ECO:0000313" key="3">
    <source>
        <dbReference type="EMBL" id="GHA30222.1"/>
    </source>
</evidence>
<keyword evidence="4" id="KW-1185">Reference proteome</keyword>
<dbReference type="Gene3D" id="3.30.360.10">
    <property type="entry name" value="Dihydrodipicolinate Reductase, domain 2"/>
    <property type="match status" value="1"/>
</dbReference>
<dbReference type="AlphaFoldDB" id="A0A918S9J1"/>
<protein>
    <submittedName>
        <fullName evidence="3">Dehydrogenase</fullName>
    </submittedName>
</protein>
<dbReference type="EMBL" id="BMXB01000002">
    <property type="protein sequence ID" value="GHA30222.1"/>
    <property type="molecule type" value="Genomic_DNA"/>
</dbReference>
<dbReference type="Pfam" id="PF01408">
    <property type="entry name" value="GFO_IDH_MocA"/>
    <property type="match status" value="1"/>
</dbReference>